<sequence>MLIFARNNKGKLVSINDVPNGKLCQCTCPGCDDVLVARNRGKIKAHSFAHTSKPEKRACLMTALHRFAQEYLAAQEQILLPSVKCKHMGKTKIRPAKLVKILQSSVESPLDKYKMDVELETSVGEIFIEVKVTADCSDEKVSYIKNNKVPTLEVDLSQFIEQPMEAVIDALRNIEPYSNWIYSWCDDTLKNEIEKEVEAERLALQRALEQEIERKKKITKRAINNLVKNGTIGLPAKEFPFTAFINTKEYKLQAKVLSAASWSFNSLRVMIDNEDYILATCQILSKKGQEANKLFILFPFNDDALRNFKPIPNSAVLCRLFRKGSYPYMWLSFPEPNPRKLVPAQHKAKQLKRESLEYFENYSI</sequence>
<evidence type="ECO:0000313" key="2">
    <source>
        <dbReference type="EMBL" id="TMO72015.1"/>
    </source>
</evidence>
<gene>
    <name evidence="2" type="ORF">CWC20_16110</name>
</gene>
<proteinExistence type="predicted"/>
<organism evidence="2 3">
    <name type="scientific">Pseudoalteromonas aurantia</name>
    <dbReference type="NCBI Taxonomy" id="43654"/>
    <lineage>
        <taxon>Bacteria</taxon>
        <taxon>Pseudomonadati</taxon>
        <taxon>Pseudomonadota</taxon>
        <taxon>Gammaproteobacteria</taxon>
        <taxon>Alteromonadales</taxon>
        <taxon>Pseudoalteromonadaceae</taxon>
        <taxon>Pseudoalteromonas</taxon>
    </lineage>
</organism>
<feature type="coiled-coil region" evidence="1">
    <location>
        <begin position="190"/>
        <end position="229"/>
    </location>
</feature>
<comment type="caution">
    <text evidence="2">The sequence shown here is derived from an EMBL/GenBank/DDBJ whole genome shotgun (WGS) entry which is preliminary data.</text>
</comment>
<evidence type="ECO:0000313" key="3">
    <source>
        <dbReference type="Proteomes" id="UP000307164"/>
    </source>
</evidence>
<dbReference type="EMBL" id="PNBW01000087">
    <property type="protein sequence ID" value="TMO72015.1"/>
    <property type="molecule type" value="Genomic_DNA"/>
</dbReference>
<reference evidence="3" key="1">
    <citation type="submission" date="2019-06" db="EMBL/GenBank/DDBJ databases">
        <title>Co-occurence of chitin degradation, pigmentation and bioactivity in marine Pseudoalteromonas.</title>
        <authorList>
            <person name="Sonnenschein E.C."/>
            <person name="Bech P.K."/>
        </authorList>
    </citation>
    <scope>NUCLEOTIDE SEQUENCE [LARGE SCALE GENOMIC DNA]</scope>
    <source>
        <strain evidence="3">S3895</strain>
    </source>
</reference>
<evidence type="ECO:0008006" key="4">
    <source>
        <dbReference type="Google" id="ProtNLM"/>
    </source>
</evidence>
<dbReference type="Proteomes" id="UP000307164">
    <property type="component" value="Unassembled WGS sequence"/>
</dbReference>
<protein>
    <recommendedName>
        <fullName evidence="4">Competence protein CoiA</fullName>
    </recommendedName>
</protein>
<keyword evidence="3" id="KW-1185">Reference proteome</keyword>
<evidence type="ECO:0000256" key="1">
    <source>
        <dbReference type="SAM" id="Coils"/>
    </source>
</evidence>
<keyword evidence="1" id="KW-0175">Coiled coil</keyword>
<name>A0ABY2VUL3_9GAMM</name>
<accession>A0ABY2VUL3</accession>